<protein>
    <submittedName>
        <fullName evidence="3">Uncharacterized protein</fullName>
    </submittedName>
</protein>
<feature type="compositionally biased region" description="Acidic residues" evidence="1">
    <location>
        <begin position="155"/>
        <end position="164"/>
    </location>
</feature>
<reference evidence="3 4" key="1">
    <citation type="submission" date="2022-05" db="EMBL/GenBank/DDBJ databases">
        <authorList>
            <consortium name="Genoscope - CEA"/>
            <person name="William W."/>
        </authorList>
    </citation>
    <scope>NUCLEOTIDE SEQUENCE [LARGE SCALE GENOMIC DNA]</scope>
</reference>
<comment type="caution">
    <text evidence="3">The sequence shown here is derived from an EMBL/GenBank/DDBJ whole genome shotgun (WGS) entry which is preliminary data.</text>
</comment>
<dbReference type="Proteomes" id="UP001159405">
    <property type="component" value="Unassembled WGS sequence"/>
</dbReference>
<name>A0ABN8RL30_9CNID</name>
<organism evidence="3 4">
    <name type="scientific">Porites lobata</name>
    <dbReference type="NCBI Taxonomy" id="104759"/>
    <lineage>
        <taxon>Eukaryota</taxon>
        <taxon>Metazoa</taxon>
        <taxon>Cnidaria</taxon>
        <taxon>Anthozoa</taxon>
        <taxon>Hexacorallia</taxon>
        <taxon>Scleractinia</taxon>
        <taxon>Fungiina</taxon>
        <taxon>Poritidae</taxon>
        <taxon>Porites</taxon>
    </lineage>
</organism>
<gene>
    <name evidence="3" type="ORF">PLOB_00020122</name>
</gene>
<accession>A0ABN8RL30</accession>
<proteinExistence type="predicted"/>
<feature type="compositionally biased region" description="Basic residues" evidence="1">
    <location>
        <begin position="114"/>
        <end position="123"/>
    </location>
</feature>
<feature type="region of interest" description="Disordered" evidence="1">
    <location>
        <begin position="114"/>
        <end position="174"/>
    </location>
</feature>
<evidence type="ECO:0000313" key="3">
    <source>
        <dbReference type="EMBL" id="CAH3178042.1"/>
    </source>
</evidence>
<keyword evidence="4" id="KW-1185">Reference proteome</keyword>
<feature type="signal peptide" evidence="2">
    <location>
        <begin position="1"/>
        <end position="19"/>
    </location>
</feature>
<evidence type="ECO:0000256" key="2">
    <source>
        <dbReference type="SAM" id="SignalP"/>
    </source>
</evidence>
<feature type="chain" id="PRO_5047199311" evidence="2">
    <location>
        <begin position="20"/>
        <end position="174"/>
    </location>
</feature>
<evidence type="ECO:0000256" key="1">
    <source>
        <dbReference type="SAM" id="MobiDB-lite"/>
    </source>
</evidence>
<keyword evidence="2" id="KW-0732">Signal</keyword>
<evidence type="ECO:0000313" key="4">
    <source>
        <dbReference type="Proteomes" id="UP001159405"/>
    </source>
</evidence>
<dbReference type="EMBL" id="CALNXK010000234">
    <property type="protein sequence ID" value="CAH3178042.1"/>
    <property type="molecule type" value="Genomic_DNA"/>
</dbReference>
<sequence>MHLISSLLCFALGAILINSAPFDQKLKTGSQEVKDLSEISAFRQNSPILSLTTFRDFIKGRSHGFCFRRLALSLAPDTPSGFKGWIRKYHSGFLAVDQKLYHFFRCSPNQTLRKLKRAKRSPQRRGLPPPRPCINDTLPNNAEDNVQERNPLCIQEEEEEEDVEFGSTTDGSGD</sequence>